<dbReference type="PANTHER" id="PTHR28630">
    <property type="match status" value="1"/>
</dbReference>
<dbReference type="AlphaFoldDB" id="A0A9K3KI49"/>
<reference evidence="3" key="2">
    <citation type="submission" date="2021-04" db="EMBL/GenBank/DDBJ databases">
        <authorList>
            <person name="Podell S."/>
        </authorList>
    </citation>
    <scope>NUCLEOTIDE SEQUENCE</scope>
    <source>
        <strain evidence="3">Hildebrandi</strain>
    </source>
</reference>
<evidence type="ECO:0000256" key="1">
    <source>
        <dbReference type="SAM" id="MobiDB-lite"/>
    </source>
</evidence>
<dbReference type="PANTHER" id="PTHR28630:SF3">
    <property type="entry name" value="PEROXIREDOXIN-LIKE 2C"/>
    <property type="match status" value="1"/>
</dbReference>
<accession>A0A9K3KI49</accession>
<name>A0A9K3KI49_9STRA</name>
<feature type="region of interest" description="Disordered" evidence="1">
    <location>
        <begin position="97"/>
        <end position="118"/>
    </location>
</feature>
<gene>
    <name evidence="3" type="ORF">IV203_021658</name>
</gene>
<dbReference type="EMBL" id="JAGRRH010000023">
    <property type="protein sequence ID" value="KAG7343650.1"/>
    <property type="molecule type" value="Genomic_DNA"/>
</dbReference>
<evidence type="ECO:0000313" key="4">
    <source>
        <dbReference type="Proteomes" id="UP000693970"/>
    </source>
</evidence>
<keyword evidence="4" id="KW-1185">Reference proteome</keyword>
<evidence type="ECO:0000313" key="3">
    <source>
        <dbReference type="EMBL" id="KAG7343650.1"/>
    </source>
</evidence>
<proteinExistence type="predicted"/>
<dbReference type="InterPro" id="IPR032801">
    <property type="entry name" value="PXL2A/B/C"/>
</dbReference>
<feature type="chain" id="PRO_5039888050" evidence="2">
    <location>
        <begin position="26"/>
        <end position="395"/>
    </location>
</feature>
<comment type="caution">
    <text evidence="3">The sequence shown here is derived from an EMBL/GenBank/DDBJ whole genome shotgun (WGS) entry which is preliminary data.</text>
</comment>
<keyword evidence="2" id="KW-0732">Signal</keyword>
<sequence length="395" mass="43213">MIPFRLCRCLFLFLVQILLVSTTLSSHSSRVWAFSSTTSTIASFATTSRRVITTASQSTTTATTLFVPSVKRNVNTNTALCGSSSIPAEAFLMDNDYGNDDNNNGSNKNNTSSSVPTTATTTTKKITASDIQQISVTTVDGTTVTLGELMSTNADSNATTTSATTTTSIVVFLRHLGCFHCWSYAREWINVLKEQQEQLSKTNHPPNNNNTTTNSIVGPIFLSIGDPDRLTAFLRHHPEIPSSRIAVDGYDFDAYRKAGFGRMDTKEVKQQSTSTSSNVVSPRPIQLGGWKGWWTFLTNFVPLAPVTPDMTFPEMLAPEGLMWLGGTMILQRTNHGEDNDDNETNNNKNNLKIIYRWDDRIPGDYPNAKEVWDIAQQAAAAAADAVAAKKSDQSG</sequence>
<evidence type="ECO:0000256" key="2">
    <source>
        <dbReference type="SAM" id="SignalP"/>
    </source>
</evidence>
<organism evidence="3 4">
    <name type="scientific">Nitzschia inconspicua</name>
    <dbReference type="NCBI Taxonomy" id="303405"/>
    <lineage>
        <taxon>Eukaryota</taxon>
        <taxon>Sar</taxon>
        <taxon>Stramenopiles</taxon>
        <taxon>Ochrophyta</taxon>
        <taxon>Bacillariophyta</taxon>
        <taxon>Bacillariophyceae</taxon>
        <taxon>Bacillariophycidae</taxon>
        <taxon>Bacillariales</taxon>
        <taxon>Bacillariaceae</taxon>
        <taxon>Nitzschia</taxon>
    </lineage>
</organism>
<dbReference type="Proteomes" id="UP000693970">
    <property type="component" value="Unassembled WGS sequence"/>
</dbReference>
<protein>
    <submittedName>
        <fullName evidence="3">Uncharacterized protein</fullName>
    </submittedName>
</protein>
<reference evidence="3" key="1">
    <citation type="journal article" date="2021" name="Sci. Rep.">
        <title>Diploid genomic architecture of Nitzschia inconspicua, an elite biomass production diatom.</title>
        <authorList>
            <person name="Oliver A."/>
            <person name="Podell S."/>
            <person name="Pinowska A."/>
            <person name="Traller J.C."/>
            <person name="Smith S.R."/>
            <person name="McClure R."/>
            <person name="Beliaev A."/>
            <person name="Bohutskyi P."/>
            <person name="Hill E.A."/>
            <person name="Rabines A."/>
            <person name="Zheng H."/>
            <person name="Allen L.Z."/>
            <person name="Kuo A."/>
            <person name="Grigoriev I.V."/>
            <person name="Allen A.E."/>
            <person name="Hazlebeck D."/>
            <person name="Allen E.E."/>
        </authorList>
    </citation>
    <scope>NUCLEOTIDE SEQUENCE</scope>
    <source>
        <strain evidence="3">Hildebrandi</strain>
    </source>
</reference>
<feature type="signal peptide" evidence="2">
    <location>
        <begin position="1"/>
        <end position="25"/>
    </location>
</feature>